<dbReference type="Proteomes" id="UP000199220">
    <property type="component" value="Unassembled WGS sequence"/>
</dbReference>
<evidence type="ECO:0000256" key="8">
    <source>
        <dbReference type="HAMAP-Rule" id="MF_00238"/>
    </source>
</evidence>
<feature type="binding site" evidence="8">
    <location>
        <begin position="12"/>
        <end position="20"/>
    </location>
    <ligand>
        <name>ATP</name>
        <dbReference type="ChEBI" id="CHEBI:30616"/>
    </ligand>
</feature>
<dbReference type="Pfam" id="PF02224">
    <property type="entry name" value="Cytidylate_kin"/>
    <property type="match status" value="1"/>
</dbReference>
<keyword evidence="2 8" id="KW-0808">Transferase</keyword>
<organism evidence="10 11">
    <name type="scientific">Ruania alba</name>
    <dbReference type="NCBI Taxonomy" id="648782"/>
    <lineage>
        <taxon>Bacteria</taxon>
        <taxon>Bacillati</taxon>
        <taxon>Actinomycetota</taxon>
        <taxon>Actinomycetes</taxon>
        <taxon>Micrococcales</taxon>
        <taxon>Ruaniaceae</taxon>
        <taxon>Ruania</taxon>
    </lineage>
</organism>
<dbReference type="NCBIfam" id="TIGR00017">
    <property type="entry name" value="cmk"/>
    <property type="match status" value="1"/>
</dbReference>
<sequence length="249" mass="26241">MSVDGIVVAIDGPSGSGKSTISRRVAAHFGLGYLDTGAMYRAAAWWCIRAGVDLDDHSTVAQLVREMPLEISTDSAHPTFIVGGEDVGVVIRSTEISTRVSAVATNLDVRAELQRRQRDVIAAESGQAKTGHQAHSGGRGVIAEGRDITTVVAPDADVRILLLADEEARLARRAREVHGTVDEVSLAATRDQVIRRDADDSTVSNFTTAADGVISVDTSALTLEEAVATVQEIVSAASTRSTGSPEEHS</sequence>
<keyword evidence="4 8" id="KW-0418">Kinase</keyword>
<keyword evidence="5 8" id="KW-0067">ATP-binding</keyword>
<gene>
    <name evidence="8" type="primary">cmk</name>
    <name evidence="10" type="ORF">SAMN04488554_1607</name>
</gene>
<evidence type="ECO:0000256" key="1">
    <source>
        <dbReference type="ARBA" id="ARBA00009427"/>
    </source>
</evidence>
<dbReference type="GO" id="GO:0005737">
    <property type="term" value="C:cytoplasm"/>
    <property type="evidence" value="ECO:0007669"/>
    <property type="project" value="UniProtKB-SubCell"/>
</dbReference>
<comment type="subcellular location">
    <subcellularLocation>
        <location evidence="8">Cytoplasm</location>
    </subcellularLocation>
</comment>
<keyword evidence="8" id="KW-0963">Cytoplasm</keyword>
<comment type="similarity">
    <text evidence="1 8">Belongs to the cytidylate kinase family. Type 1 subfamily.</text>
</comment>
<dbReference type="GO" id="GO:0036431">
    <property type="term" value="F:dCMP kinase activity"/>
    <property type="evidence" value="ECO:0007669"/>
    <property type="project" value="InterPro"/>
</dbReference>
<dbReference type="EMBL" id="FNTX01000001">
    <property type="protein sequence ID" value="SEE13305.1"/>
    <property type="molecule type" value="Genomic_DNA"/>
</dbReference>
<dbReference type="STRING" id="648782.SAMN04488554_1607"/>
<reference evidence="11" key="1">
    <citation type="submission" date="2016-10" db="EMBL/GenBank/DDBJ databases">
        <authorList>
            <person name="Varghese N."/>
            <person name="Submissions S."/>
        </authorList>
    </citation>
    <scope>NUCLEOTIDE SEQUENCE [LARGE SCALE GENOMIC DNA]</scope>
    <source>
        <strain evidence="11">DSM 21368</strain>
    </source>
</reference>
<dbReference type="RefSeq" id="WP_175476981.1">
    <property type="nucleotide sequence ID" value="NZ_FNTX01000001.1"/>
</dbReference>
<evidence type="ECO:0000256" key="5">
    <source>
        <dbReference type="ARBA" id="ARBA00022840"/>
    </source>
</evidence>
<evidence type="ECO:0000259" key="9">
    <source>
        <dbReference type="Pfam" id="PF02224"/>
    </source>
</evidence>
<dbReference type="GO" id="GO:0036430">
    <property type="term" value="F:CMP kinase activity"/>
    <property type="evidence" value="ECO:0007669"/>
    <property type="project" value="RHEA"/>
</dbReference>
<feature type="domain" description="Cytidylate kinase" evidence="9">
    <location>
        <begin position="8"/>
        <end position="234"/>
    </location>
</feature>
<dbReference type="InterPro" id="IPR003136">
    <property type="entry name" value="Cytidylate_kin"/>
</dbReference>
<evidence type="ECO:0000256" key="7">
    <source>
        <dbReference type="ARBA" id="ARBA00048478"/>
    </source>
</evidence>
<dbReference type="SUPFAM" id="SSF52540">
    <property type="entry name" value="P-loop containing nucleoside triphosphate hydrolases"/>
    <property type="match status" value="1"/>
</dbReference>
<evidence type="ECO:0000256" key="2">
    <source>
        <dbReference type="ARBA" id="ARBA00022679"/>
    </source>
</evidence>
<evidence type="ECO:0000256" key="4">
    <source>
        <dbReference type="ARBA" id="ARBA00022777"/>
    </source>
</evidence>
<dbReference type="InterPro" id="IPR011994">
    <property type="entry name" value="Cytidylate_kinase_dom"/>
</dbReference>
<dbReference type="Gene3D" id="3.40.50.300">
    <property type="entry name" value="P-loop containing nucleotide triphosphate hydrolases"/>
    <property type="match status" value="1"/>
</dbReference>
<evidence type="ECO:0000256" key="6">
    <source>
        <dbReference type="ARBA" id="ARBA00047615"/>
    </source>
</evidence>
<dbReference type="GO" id="GO:0005524">
    <property type="term" value="F:ATP binding"/>
    <property type="evidence" value="ECO:0007669"/>
    <property type="project" value="UniProtKB-UniRule"/>
</dbReference>
<accession>A0A1H5GCD4</accession>
<dbReference type="AlphaFoldDB" id="A0A1H5GCD4"/>
<dbReference type="GO" id="GO:0006220">
    <property type="term" value="P:pyrimidine nucleotide metabolic process"/>
    <property type="evidence" value="ECO:0007669"/>
    <property type="project" value="UniProtKB-UniRule"/>
</dbReference>
<dbReference type="EC" id="2.7.4.25" evidence="8"/>
<keyword evidence="11" id="KW-1185">Reference proteome</keyword>
<name>A0A1H5GCD4_9MICO</name>
<proteinExistence type="inferred from homology"/>
<protein>
    <recommendedName>
        <fullName evidence="8">Cytidylate kinase</fullName>
        <shortName evidence="8">CK</shortName>
        <ecNumber evidence="8">2.7.4.25</ecNumber>
    </recommendedName>
    <alternativeName>
        <fullName evidence="8">Cytidine monophosphate kinase</fullName>
        <shortName evidence="8">CMP kinase</shortName>
    </alternativeName>
</protein>
<evidence type="ECO:0000256" key="3">
    <source>
        <dbReference type="ARBA" id="ARBA00022741"/>
    </source>
</evidence>
<evidence type="ECO:0000313" key="11">
    <source>
        <dbReference type="Proteomes" id="UP000199220"/>
    </source>
</evidence>
<keyword evidence="3 8" id="KW-0547">Nucleotide-binding</keyword>
<dbReference type="HAMAP" id="MF_00238">
    <property type="entry name" value="Cytidyl_kinase_type1"/>
    <property type="match status" value="1"/>
</dbReference>
<comment type="catalytic activity">
    <reaction evidence="7 8">
        <text>CMP + ATP = CDP + ADP</text>
        <dbReference type="Rhea" id="RHEA:11600"/>
        <dbReference type="ChEBI" id="CHEBI:30616"/>
        <dbReference type="ChEBI" id="CHEBI:58069"/>
        <dbReference type="ChEBI" id="CHEBI:60377"/>
        <dbReference type="ChEBI" id="CHEBI:456216"/>
        <dbReference type="EC" id="2.7.4.25"/>
    </reaction>
</comment>
<evidence type="ECO:0000313" key="10">
    <source>
        <dbReference type="EMBL" id="SEE13305.1"/>
    </source>
</evidence>
<dbReference type="CDD" id="cd02020">
    <property type="entry name" value="CMPK"/>
    <property type="match status" value="1"/>
</dbReference>
<comment type="catalytic activity">
    <reaction evidence="6 8">
        <text>dCMP + ATP = dCDP + ADP</text>
        <dbReference type="Rhea" id="RHEA:25094"/>
        <dbReference type="ChEBI" id="CHEBI:30616"/>
        <dbReference type="ChEBI" id="CHEBI:57566"/>
        <dbReference type="ChEBI" id="CHEBI:58593"/>
        <dbReference type="ChEBI" id="CHEBI:456216"/>
        <dbReference type="EC" id="2.7.4.25"/>
    </reaction>
</comment>
<dbReference type="InterPro" id="IPR027417">
    <property type="entry name" value="P-loop_NTPase"/>
</dbReference>